<gene>
    <name evidence="3" type="ORF">GCM10022235_44680</name>
</gene>
<evidence type="ECO:0000313" key="4">
    <source>
        <dbReference type="Proteomes" id="UP001501222"/>
    </source>
</evidence>
<dbReference type="Proteomes" id="UP001501222">
    <property type="component" value="Unassembled WGS sequence"/>
</dbReference>
<feature type="compositionally biased region" description="Polar residues" evidence="1">
    <location>
        <begin position="30"/>
        <end position="41"/>
    </location>
</feature>
<accession>A0ABP6XV16</accession>
<evidence type="ECO:0000313" key="3">
    <source>
        <dbReference type="EMBL" id="GAA3570508.1"/>
    </source>
</evidence>
<comment type="caution">
    <text evidence="3">The sequence shown here is derived from an EMBL/GenBank/DDBJ whole genome shotgun (WGS) entry which is preliminary data.</text>
</comment>
<feature type="region of interest" description="Disordered" evidence="1">
    <location>
        <begin position="22"/>
        <end position="80"/>
    </location>
</feature>
<feature type="compositionally biased region" description="Basic and acidic residues" evidence="1">
    <location>
        <begin position="51"/>
        <end position="60"/>
    </location>
</feature>
<dbReference type="EMBL" id="BAABAA010000006">
    <property type="protein sequence ID" value="GAA3570508.1"/>
    <property type="molecule type" value="Genomic_DNA"/>
</dbReference>
<dbReference type="RefSeq" id="WP_344843487.1">
    <property type="nucleotide sequence ID" value="NZ_BAABAA010000006.1"/>
</dbReference>
<feature type="signal peptide" evidence="2">
    <location>
        <begin position="1"/>
        <end position="24"/>
    </location>
</feature>
<evidence type="ECO:0000256" key="2">
    <source>
        <dbReference type="SAM" id="SignalP"/>
    </source>
</evidence>
<feature type="chain" id="PRO_5045667385" evidence="2">
    <location>
        <begin position="25"/>
        <end position="80"/>
    </location>
</feature>
<sequence length="80" mass="8313">MNRRPLAALCAALLLLLPALPATAAGDDPSPQSWPTIENPGTSGGSANDPKTVDWPEITKPDNSSSNDPKPTEWPAPEPG</sequence>
<protein>
    <submittedName>
        <fullName evidence="3">Uncharacterized protein</fullName>
    </submittedName>
</protein>
<name>A0ABP6XV16_9ACTN</name>
<evidence type="ECO:0000256" key="1">
    <source>
        <dbReference type="SAM" id="MobiDB-lite"/>
    </source>
</evidence>
<keyword evidence="2" id="KW-0732">Signal</keyword>
<keyword evidence="4" id="KW-1185">Reference proteome</keyword>
<organism evidence="3 4">
    <name type="scientific">Kribbella ginsengisoli</name>
    <dbReference type="NCBI Taxonomy" id="363865"/>
    <lineage>
        <taxon>Bacteria</taxon>
        <taxon>Bacillati</taxon>
        <taxon>Actinomycetota</taxon>
        <taxon>Actinomycetes</taxon>
        <taxon>Propionibacteriales</taxon>
        <taxon>Kribbellaceae</taxon>
        <taxon>Kribbella</taxon>
    </lineage>
</organism>
<reference evidence="4" key="1">
    <citation type="journal article" date="2019" name="Int. J. Syst. Evol. Microbiol.">
        <title>The Global Catalogue of Microorganisms (GCM) 10K type strain sequencing project: providing services to taxonomists for standard genome sequencing and annotation.</title>
        <authorList>
            <consortium name="The Broad Institute Genomics Platform"/>
            <consortium name="The Broad Institute Genome Sequencing Center for Infectious Disease"/>
            <person name="Wu L."/>
            <person name="Ma J."/>
        </authorList>
    </citation>
    <scope>NUCLEOTIDE SEQUENCE [LARGE SCALE GENOMIC DNA]</scope>
    <source>
        <strain evidence="4">JCM 16928</strain>
    </source>
</reference>
<proteinExistence type="predicted"/>